<dbReference type="PIRSF" id="PIRSF000398">
    <property type="entry name" value="M_m6A_EcoRV"/>
    <property type="match status" value="1"/>
</dbReference>
<name>A0A0F9RLH0_9ZZZZ</name>
<evidence type="ECO:0000313" key="7">
    <source>
        <dbReference type="EMBL" id="KKN50637.1"/>
    </source>
</evidence>
<protein>
    <recommendedName>
        <fullName evidence="2">site-specific DNA-methyltransferase (adenine-specific)</fullName>
        <ecNumber evidence="2">2.1.1.72</ecNumber>
    </recommendedName>
</protein>
<dbReference type="SUPFAM" id="SSF53335">
    <property type="entry name" value="S-adenosyl-L-methionine-dependent methyltransferases"/>
    <property type="match status" value="1"/>
</dbReference>
<dbReference type="InterPro" id="IPR023095">
    <property type="entry name" value="Ade_MeTrfase_dom_2"/>
</dbReference>
<accession>A0A0F9RLH0</accession>
<keyword evidence="5" id="KW-0949">S-adenosyl-L-methionine</keyword>
<evidence type="ECO:0000256" key="4">
    <source>
        <dbReference type="ARBA" id="ARBA00022679"/>
    </source>
</evidence>
<dbReference type="EC" id="2.1.1.72" evidence="2"/>
<dbReference type="PRINTS" id="PR00505">
    <property type="entry name" value="D12N6MTFRASE"/>
</dbReference>
<dbReference type="InterPro" id="IPR012327">
    <property type="entry name" value="MeTrfase_D12"/>
</dbReference>
<evidence type="ECO:0000256" key="2">
    <source>
        <dbReference type="ARBA" id="ARBA00011900"/>
    </source>
</evidence>
<dbReference type="GO" id="GO:1904047">
    <property type="term" value="F:S-adenosyl-L-methionine binding"/>
    <property type="evidence" value="ECO:0007669"/>
    <property type="project" value="TreeGrafter"/>
</dbReference>
<dbReference type="PANTHER" id="PTHR30481">
    <property type="entry name" value="DNA ADENINE METHYLASE"/>
    <property type="match status" value="1"/>
</dbReference>
<dbReference type="Gene3D" id="1.10.1020.10">
    <property type="entry name" value="Adenine-specific Methyltransferase, Domain 2"/>
    <property type="match status" value="1"/>
</dbReference>
<dbReference type="PANTHER" id="PTHR30481:SF3">
    <property type="entry name" value="DNA ADENINE METHYLASE"/>
    <property type="match status" value="1"/>
</dbReference>
<dbReference type="AlphaFoldDB" id="A0A0F9RLH0"/>
<dbReference type="GO" id="GO:0032259">
    <property type="term" value="P:methylation"/>
    <property type="evidence" value="ECO:0007669"/>
    <property type="project" value="UniProtKB-KW"/>
</dbReference>
<evidence type="ECO:0000256" key="6">
    <source>
        <dbReference type="ARBA" id="ARBA00047942"/>
    </source>
</evidence>
<comment type="caution">
    <text evidence="7">The sequence shown here is derived from an EMBL/GenBank/DDBJ whole genome shotgun (WGS) entry which is preliminary data.</text>
</comment>
<evidence type="ECO:0000256" key="3">
    <source>
        <dbReference type="ARBA" id="ARBA00022603"/>
    </source>
</evidence>
<sequence length="270" mass="29942">MTKPLLKWAGGKAWAVPVLSSRISTLLDKTGGRYIEPFVGGGAMALAVARPQMFLSDACDDLMNLYRVVRDVPCERLRTMLDMLGNCITKDYYCWIREQDPTCSIERAARFIYLNKTGFNGLHRENKSGGFNVPFGDPNRRDAGLFPNLEHLQEVATVLQGTTLVALDFVEPIHAAKCGDLLYIDPPYHGGYVNYVASGFSDDDQTRLAEELFLAHERGVAVIAHNANTELIQYLYSEWAHLELTGEKRAINSDPAGRGDAPCVIITTTL</sequence>
<evidence type="ECO:0000256" key="5">
    <source>
        <dbReference type="ARBA" id="ARBA00022691"/>
    </source>
</evidence>
<dbReference type="GO" id="GO:0009307">
    <property type="term" value="P:DNA restriction-modification system"/>
    <property type="evidence" value="ECO:0007669"/>
    <property type="project" value="InterPro"/>
</dbReference>
<evidence type="ECO:0000256" key="1">
    <source>
        <dbReference type="ARBA" id="ARBA00006594"/>
    </source>
</evidence>
<gene>
    <name evidence="7" type="ORF">LCGC14_0630640</name>
</gene>
<comment type="catalytic activity">
    <reaction evidence="6">
        <text>a 2'-deoxyadenosine in DNA + S-adenosyl-L-methionine = an N(6)-methyl-2'-deoxyadenosine in DNA + S-adenosyl-L-homocysteine + H(+)</text>
        <dbReference type="Rhea" id="RHEA:15197"/>
        <dbReference type="Rhea" id="RHEA-COMP:12418"/>
        <dbReference type="Rhea" id="RHEA-COMP:12419"/>
        <dbReference type="ChEBI" id="CHEBI:15378"/>
        <dbReference type="ChEBI" id="CHEBI:57856"/>
        <dbReference type="ChEBI" id="CHEBI:59789"/>
        <dbReference type="ChEBI" id="CHEBI:90615"/>
        <dbReference type="ChEBI" id="CHEBI:90616"/>
        <dbReference type="EC" id="2.1.1.72"/>
    </reaction>
</comment>
<dbReference type="Pfam" id="PF02086">
    <property type="entry name" value="MethyltransfD12"/>
    <property type="match status" value="1"/>
</dbReference>
<dbReference type="Gene3D" id="3.40.50.150">
    <property type="entry name" value="Vaccinia Virus protein VP39"/>
    <property type="match status" value="1"/>
</dbReference>
<keyword evidence="3" id="KW-0489">Methyltransferase</keyword>
<comment type="similarity">
    <text evidence="1">Belongs to the N(4)/N(6)-methyltransferase family.</text>
</comment>
<dbReference type="GO" id="GO:0006298">
    <property type="term" value="P:mismatch repair"/>
    <property type="evidence" value="ECO:0007669"/>
    <property type="project" value="TreeGrafter"/>
</dbReference>
<dbReference type="InterPro" id="IPR012263">
    <property type="entry name" value="M_m6A_EcoRV"/>
</dbReference>
<dbReference type="EMBL" id="LAZR01001102">
    <property type="protein sequence ID" value="KKN50637.1"/>
    <property type="molecule type" value="Genomic_DNA"/>
</dbReference>
<dbReference type="GO" id="GO:0009007">
    <property type="term" value="F:site-specific DNA-methyltransferase (adenine-specific) activity"/>
    <property type="evidence" value="ECO:0007669"/>
    <property type="project" value="UniProtKB-EC"/>
</dbReference>
<keyword evidence="4" id="KW-0808">Transferase</keyword>
<organism evidence="7">
    <name type="scientific">marine sediment metagenome</name>
    <dbReference type="NCBI Taxonomy" id="412755"/>
    <lineage>
        <taxon>unclassified sequences</taxon>
        <taxon>metagenomes</taxon>
        <taxon>ecological metagenomes</taxon>
    </lineage>
</organism>
<reference evidence="7" key="1">
    <citation type="journal article" date="2015" name="Nature">
        <title>Complex archaea that bridge the gap between prokaryotes and eukaryotes.</title>
        <authorList>
            <person name="Spang A."/>
            <person name="Saw J.H."/>
            <person name="Jorgensen S.L."/>
            <person name="Zaremba-Niedzwiedzka K."/>
            <person name="Martijn J."/>
            <person name="Lind A.E."/>
            <person name="van Eijk R."/>
            <person name="Schleper C."/>
            <person name="Guy L."/>
            <person name="Ettema T.J."/>
        </authorList>
    </citation>
    <scope>NUCLEOTIDE SEQUENCE</scope>
</reference>
<dbReference type="NCBIfam" id="TIGR00571">
    <property type="entry name" value="dam"/>
    <property type="match status" value="1"/>
</dbReference>
<dbReference type="InterPro" id="IPR029063">
    <property type="entry name" value="SAM-dependent_MTases_sf"/>
</dbReference>
<proteinExistence type="inferred from homology"/>
<dbReference type="GO" id="GO:0043565">
    <property type="term" value="F:sequence-specific DNA binding"/>
    <property type="evidence" value="ECO:0007669"/>
    <property type="project" value="TreeGrafter"/>
</dbReference>